<dbReference type="InterPro" id="IPR052177">
    <property type="entry name" value="Divisome_Glycosyl_Hydrolase"/>
</dbReference>
<gene>
    <name evidence="3" type="ORF">H9650_06155</name>
</gene>
<evidence type="ECO:0000313" key="3">
    <source>
        <dbReference type="EMBL" id="MBD7943697.1"/>
    </source>
</evidence>
<evidence type="ECO:0000259" key="2">
    <source>
        <dbReference type="Pfam" id="PF02638"/>
    </source>
</evidence>
<proteinExistence type="predicted"/>
<keyword evidence="1" id="KW-0732">Signal</keyword>
<dbReference type="Pfam" id="PF02638">
    <property type="entry name" value="GHL10"/>
    <property type="match status" value="1"/>
</dbReference>
<dbReference type="Gene3D" id="3.20.20.80">
    <property type="entry name" value="Glycosidases"/>
    <property type="match status" value="1"/>
</dbReference>
<dbReference type="Proteomes" id="UP000640786">
    <property type="component" value="Unassembled WGS sequence"/>
</dbReference>
<keyword evidence="4" id="KW-1185">Reference proteome</keyword>
<reference evidence="3 4" key="1">
    <citation type="submission" date="2020-08" db="EMBL/GenBank/DDBJ databases">
        <title>A Genomic Blueprint of the Chicken Gut Microbiome.</title>
        <authorList>
            <person name="Gilroy R."/>
            <person name="Ravi A."/>
            <person name="Getino M."/>
            <person name="Pursley I."/>
            <person name="Horton D.L."/>
            <person name="Alikhan N.-F."/>
            <person name="Baker D."/>
            <person name="Gharbi K."/>
            <person name="Hall N."/>
            <person name="Watson M."/>
            <person name="Adriaenssens E.M."/>
            <person name="Foster-Nyarko E."/>
            <person name="Jarju S."/>
            <person name="Secka A."/>
            <person name="Antonio M."/>
            <person name="Oren A."/>
            <person name="Chaudhuri R."/>
            <person name="La Ragione R.M."/>
            <person name="Hildebrand F."/>
            <person name="Pallen M.J."/>
        </authorList>
    </citation>
    <scope>NUCLEOTIDE SEQUENCE [LARGE SCALE GENOMIC DNA]</scope>
    <source>
        <strain evidence="3 4">Sa2BUA9</strain>
    </source>
</reference>
<dbReference type="InterPro" id="IPR013783">
    <property type="entry name" value="Ig-like_fold"/>
</dbReference>
<dbReference type="InterPro" id="IPR017853">
    <property type="entry name" value="GH"/>
</dbReference>
<comment type="caution">
    <text evidence="3">The sequence shown here is derived from an EMBL/GenBank/DDBJ whole genome shotgun (WGS) entry which is preliminary data.</text>
</comment>
<dbReference type="InterPro" id="IPR003790">
    <property type="entry name" value="GHL10"/>
</dbReference>
<sequence length="509" mass="57677">MNKGYIKTFFAVLLMFTLVFTSIETGSAVGTISPKVEMRASWISTVANIDLKPGMDEAAYTSWARSTIKELERKNFNTIVFQVKPSADALYPSELAPWSRYITGSKQGTNPGYDPLQIMLDTAHEHGMELHAWINPYRVTMANQKLDELASNNIASLHPEWVVKNGTQYYLDPGIPGVQSYLIDAVKELVTKYDVDAVHMDDYFYPGVNFDDAATYLQYGGNFDDIGDWRRNNVNELVQNININIKNIKPWVQFGISPSGIWRNSKDDPEGSDTNGSAHYDSLFADSREWIQSGYIDYITPQVYWSRQLAIANYSVLLDWWSSQTEGYPINLYIGMADYKVNANFDTAWNNPYELPEQILDNRANGKTKGQMHFTLRDILANKIGYADIVENEIYQTKSLTPSTAWNGPAEPKKPILVTAKKQGKSIQVTIDNKKRIDARKYVIYRFEGNKAGDYSNPKNIVGVVYDKNGFATFTDQKIDTNKQYTYGVTTISYTGVESKNAEETKIKK</sequence>
<dbReference type="PANTHER" id="PTHR43405">
    <property type="entry name" value="GLYCOSYL HYDROLASE DIGH"/>
    <property type="match status" value="1"/>
</dbReference>
<dbReference type="SUPFAM" id="SSF51445">
    <property type="entry name" value="(Trans)glycosidases"/>
    <property type="match status" value="1"/>
</dbReference>
<evidence type="ECO:0000256" key="1">
    <source>
        <dbReference type="ARBA" id="ARBA00022729"/>
    </source>
</evidence>
<protein>
    <submittedName>
        <fullName evidence="3">Family 10 glycosylhydrolase</fullName>
    </submittedName>
</protein>
<dbReference type="RefSeq" id="WP_191696809.1">
    <property type="nucleotide sequence ID" value="NZ_JACSQO010000002.1"/>
</dbReference>
<feature type="domain" description="Glycosyl hydrolase-like 10" evidence="2">
    <location>
        <begin position="37"/>
        <end position="350"/>
    </location>
</feature>
<dbReference type="Gene3D" id="2.60.40.10">
    <property type="entry name" value="Immunoglobulins"/>
    <property type="match status" value="1"/>
</dbReference>
<organism evidence="3 4">
    <name type="scientific">Psychrobacillus faecigallinarum</name>
    <dbReference type="NCBI Taxonomy" id="2762235"/>
    <lineage>
        <taxon>Bacteria</taxon>
        <taxon>Bacillati</taxon>
        <taxon>Bacillota</taxon>
        <taxon>Bacilli</taxon>
        <taxon>Bacillales</taxon>
        <taxon>Bacillaceae</taxon>
        <taxon>Psychrobacillus</taxon>
    </lineage>
</organism>
<evidence type="ECO:0000313" key="4">
    <source>
        <dbReference type="Proteomes" id="UP000640786"/>
    </source>
</evidence>
<dbReference type="PANTHER" id="PTHR43405:SF1">
    <property type="entry name" value="GLYCOSYL HYDROLASE DIGH"/>
    <property type="match status" value="1"/>
</dbReference>
<dbReference type="EMBL" id="JACSQO010000002">
    <property type="protein sequence ID" value="MBD7943697.1"/>
    <property type="molecule type" value="Genomic_DNA"/>
</dbReference>
<name>A0ABR8R7C4_9BACI</name>
<accession>A0ABR8R7C4</accession>